<name>A0A1T5GUA5_9SPHI</name>
<gene>
    <name evidence="7" type="ORF">SAMN05660841_04364</name>
</gene>
<feature type="domain" description="D-isomer specific 2-hydroxyacid dehydrogenase NAD-binding" evidence="6">
    <location>
        <begin position="136"/>
        <end position="314"/>
    </location>
</feature>
<dbReference type="InterPro" id="IPR050418">
    <property type="entry name" value="D-iso_2-hydroxyacid_DH_PdxB"/>
</dbReference>
<dbReference type="PANTHER" id="PTHR43761:SF1">
    <property type="entry name" value="D-ISOMER SPECIFIC 2-HYDROXYACID DEHYDROGENASE CATALYTIC DOMAIN-CONTAINING PROTEIN-RELATED"/>
    <property type="match status" value="1"/>
</dbReference>
<dbReference type="Proteomes" id="UP000190150">
    <property type="component" value="Unassembled WGS sequence"/>
</dbReference>
<dbReference type="PANTHER" id="PTHR43761">
    <property type="entry name" value="D-ISOMER SPECIFIC 2-HYDROXYACID DEHYDROGENASE FAMILY PROTEIN (AFU_ORTHOLOGUE AFUA_1G13630)"/>
    <property type="match status" value="1"/>
</dbReference>
<evidence type="ECO:0000313" key="8">
    <source>
        <dbReference type="Proteomes" id="UP000190150"/>
    </source>
</evidence>
<protein>
    <submittedName>
        <fullName evidence="7">D-3-phosphoglycerate dehydrogenase</fullName>
    </submittedName>
</protein>
<evidence type="ECO:0000256" key="4">
    <source>
        <dbReference type="RuleBase" id="RU003719"/>
    </source>
</evidence>
<keyword evidence="3" id="KW-0520">NAD</keyword>
<dbReference type="GO" id="GO:0004617">
    <property type="term" value="F:phosphoglycerate dehydrogenase activity"/>
    <property type="evidence" value="ECO:0007669"/>
    <property type="project" value="UniProtKB-ARBA"/>
</dbReference>
<dbReference type="EMBL" id="FUZF01000036">
    <property type="protein sequence ID" value="SKC11991.1"/>
    <property type="molecule type" value="Genomic_DNA"/>
</dbReference>
<dbReference type="STRING" id="1513896.SAMN05660841_04364"/>
<dbReference type="PROSITE" id="PS00670">
    <property type="entry name" value="D_2_HYDROXYACID_DH_2"/>
    <property type="match status" value="1"/>
</dbReference>
<proteinExistence type="inferred from homology"/>
<feature type="domain" description="D-isomer specific 2-hydroxyacid dehydrogenase catalytic" evidence="5">
    <location>
        <begin position="39"/>
        <end position="340"/>
    </location>
</feature>
<comment type="similarity">
    <text evidence="1 4">Belongs to the D-isomer specific 2-hydroxyacid dehydrogenase family.</text>
</comment>
<dbReference type="AlphaFoldDB" id="A0A1T5GUA5"/>
<dbReference type="GO" id="GO:0006564">
    <property type="term" value="P:L-serine biosynthetic process"/>
    <property type="evidence" value="ECO:0007669"/>
    <property type="project" value="UniProtKB-ARBA"/>
</dbReference>
<dbReference type="SUPFAM" id="SSF51735">
    <property type="entry name" value="NAD(P)-binding Rossmann-fold domains"/>
    <property type="match status" value="1"/>
</dbReference>
<evidence type="ECO:0000256" key="3">
    <source>
        <dbReference type="ARBA" id="ARBA00023027"/>
    </source>
</evidence>
<dbReference type="InterPro" id="IPR029753">
    <property type="entry name" value="D-isomer_DH_CS"/>
</dbReference>
<dbReference type="Gene3D" id="3.40.50.720">
    <property type="entry name" value="NAD(P)-binding Rossmann-like Domain"/>
    <property type="match status" value="2"/>
</dbReference>
<reference evidence="8" key="1">
    <citation type="submission" date="2017-02" db="EMBL/GenBank/DDBJ databases">
        <authorList>
            <person name="Varghese N."/>
            <person name="Submissions S."/>
        </authorList>
    </citation>
    <scope>NUCLEOTIDE SEQUENCE [LARGE SCALE GENOMIC DNA]</scope>
    <source>
        <strain evidence="8">DSM 24091</strain>
    </source>
</reference>
<evidence type="ECO:0000256" key="2">
    <source>
        <dbReference type="ARBA" id="ARBA00023002"/>
    </source>
</evidence>
<evidence type="ECO:0000313" key="7">
    <source>
        <dbReference type="EMBL" id="SKC11991.1"/>
    </source>
</evidence>
<organism evidence="7 8">
    <name type="scientific">Sphingobacterium nematocida</name>
    <dbReference type="NCBI Taxonomy" id="1513896"/>
    <lineage>
        <taxon>Bacteria</taxon>
        <taxon>Pseudomonadati</taxon>
        <taxon>Bacteroidota</taxon>
        <taxon>Sphingobacteriia</taxon>
        <taxon>Sphingobacteriales</taxon>
        <taxon>Sphingobacteriaceae</taxon>
        <taxon>Sphingobacterium</taxon>
    </lineage>
</organism>
<keyword evidence="2 4" id="KW-0560">Oxidoreductase</keyword>
<sequence>MFNKAQTPMSIPYDRQKSNYTHMKILLTAPYENVKALRELESLSDEVIYRSWKPHGRAYNPSELLAMLKETGADGLISEHDEITEEVLRGNPQLKFVGVCRGTPSNIAINVATELGIPVFNTPARNAQAVAEMFIANVITLLRNTIPAVSWLEGKNWGEGAHTSYLEFKGNELAGKKVGMVGFGAVAQHIARMLVSFPAEICYFDPYYNDANTDFRKVELEELFSSCDVIGVHLPVTEETTGMIDKKYLSLMKPGAIFVNTARATVVNREDLLEVIESAQIRGAVLDVFYNEPPDAIDYKMILNKRVLATPHIAGATHEVEDHHAFIMNNNLREFFHNGNKSIQQLVNKGVIEFVK</sequence>
<evidence type="ECO:0000256" key="1">
    <source>
        <dbReference type="ARBA" id="ARBA00005854"/>
    </source>
</evidence>
<keyword evidence="8" id="KW-1185">Reference proteome</keyword>
<accession>A0A1T5GUA5</accession>
<dbReference type="InterPro" id="IPR036291">
    <property type="entry name" value="NAD(P)-bd_dom_sf"/>
</dbReference>
<evidence type="ECO:0000259" key="6">
    <source>
        <dbReference type="Pfam" id="PF02826"/>
    </source>
</evidence>
<dbReference type="GO" id="GO:0051287">
    <property type="term" value="F:NAD binding"/>
    <property type="evidence" value="ECO:0007669"/>
    <property type="project" value="InterPro"/>
</dbReference>
<dbReference type="FunFam" id="3.40.50.720:FF:000041">
    <property type="entry name" value="D-3-phosphoglycerate dehydrogenase"/>
    <property type="match status" value="1"/>
</dbReference>
<dbReference type="GO" id="GO:0047545">
    <property type="term" value="F:(S)-2-hydroxyglutarate dehydrogenase activity"/>
    <property type="evidence" value="ECO:0007669"/>
    <property type="project" value="UniProtKB-ARBA"/>
</dbReference>
<evidence type="ECO:0000259" key="5">
    <source>
        <dbReference type="Pfam" id="PF00389"/>
    </source>
</evidence>
<dbReference type="SUPFAM" id="SSF52283">
    <property type="entry name" value="Formate/glycerate dehydrogenase catalytic domain-like"/>
    <property type="match status" value="1"/>
</dbReference>
<dbReference type="InterPro" id="IPR006139">
    <property type="entry name" value="D-isomer_2_OHA_DH_cat_dom"/>
</dbReference>
<dbReference type="Pfam" id="PF00389">
    <property type="entry name" value="2-Hacid_dh"/>
    <property type="match status" value="1"/>
</dbReference>
<dbReference type="InterPro" id="IPR006140">
    <property type="entry name" value="D-isomer_DH_NAD-bd"/>
</dbReference>
<dbReference type="Pfam" id="PF02826">
    <property type="entry name" value="2-Hacid_dh_C"/>
    <property type="match status" value="1"/>
</dbReference>